<protein>
    <submittedName>
        <fullName evidence="1">Uncharacterized protein</fullName>
    </submittedName>
</protein>
<proteinExistence type="predicted"/>
<keyword evidence="2" id="KW-1185">Reference proteome</keyword>
<reference evidence="1 2" key="1">
    <citation type="journal article" date="2018" name="Front. Plant Sci.">
        <title>Red Clover (Trifolium pratense) and Zigzag Clover (T. medium) - A Picture of Genomic Similarities and Differences.</title>
        <authorList>
            <person name="Dluhosova J."/>
            <person name="Istvanek J."/>
            <person name="Nedelnik J."/>
            <person name="Repkova J."/>
        </authorList>
    </citation>
    <scope>NUCLEOTIDE SEQUENCE [LARGE SCALE GENOMIC DNA]</scope>
    <source>
        <strain evidence="2">cv. 10/8</strain>
        <tissue evidence="1">Leaf</tissue>
    </source>
</reference>
<dbReference type="EMBL" id="LXQA010952457">
    <property type="protein sequence ID" value="MCI78518.1"/>
    <property type="molecule type" value="Genomic_DNA"/>
</dbReference>
<evidence type="ECO:0000313" key="1">
    <source>
        <dbReference type="EMBL" id="MCI78518.1"/>
    </source>
</evidence>
<evidence type="ECO:0000313" key="2">
    <source>
        <dbReference type="Proteomes" id="UP000265520"/>
    </source>
</evidence>
<sequence length="43" mass="4823">MVVDDVWRIGKAIEVKFKGDNVNMFNVLSRAGKGKKENSGQQQ</sequence>
<organism evidence="1 2">
    <name type="scientific">Trifolium medium</name>
    <dbReference type="NCBI Taxonomy" id="97028"/>
    <lineage>
        <taxon>Eukaryota</taxon>
        <taxon>Viridiplantae</taxon>
        <taxon>Streptophyta</taxon>
        <taxon>Embryophyta</taxon>
        <taxon>Tracheophyta</taxon>
        <taxon>Spermatophyta</taxon>
        <taxon>Magnoliopsida</taxon>
        <taxon>eudicotyledons</taxon>
        <taxon>Gunneridae</taxon>
        <taxon>Pentapetalae</taxon>
        <taxon>rosids</taxon>
        <taxon>fabids</taxon>
        <taxon>Fabales</taxon>
        <taxon>Fabaceae</taxon>
        <taxon>Papilionoideae</taxon>
        <taxon>50 kb inversion clade</taxon>
        <taxon>NPAAA clade</taxon>
        <taxon>Hologalegina</taxon>
        <taxon>IRL clade</taxon>
        <taxon>Trifolieae</taxon>
        <taxon>Trifolium</taxon>
    </lineage>
</organism>
<feature type="non-terminal residue" evidence="1">
    <location>
        <position position="43"/>
    </location>
</feature>
<dbReference type="AlphaFoldDB" id="A0A392UR60"/>
<gene>
    <name evidence="1" type="ORF">A2U01_0099788</name>
</gene>
<accession>A0A392UR60</accession>
<name>A0A392UR60_9FABA</name>
<dbReference type="Proteomes" id="UP000265520">
    <property type="component" value="Unassembled WGS sequence"/>
</dbReference>
<comment type="caution">
    <text evidence="1">The sequence shown here is derived from an EMBL/GenBank/DDBJ whole genome shotgun (WGS) entry which is preliminary data.</text>
</comment>